<dbReference type="Proteomes" id="UP000215223">
    <property type="component" value="Unassembled WGS sequence"/>
</dbReference>
<evidence type="ECO:0000313" key="1">
    <source>
        <dbReference type="EMBL" id="OXM53747.1"/>
    </source>
</evidence>
<keyword evidence="2" id="KW-1185">Reference proteome</keyword>
<accession>A0A229S492</accession>
<name>A0A229S492_9PSEU</name>
<dbReference type="AlphaFoldDB" id="A0A229S492"/>
<dbReference type="OrthoDB" id="9429469at2"/>
<sequence length="59" mass="6369">MTENEKYLALCLVDQIDASARAIRDLGGDDLAEQVRAFAKDVRHTVATGGSLFSDEVVS</sequence>
<proteinExistence type="predicted"/>
<reference evidence="1 2" key="1">
    <citation type="submission" date="2017-07" db="EMBL/GenBank/DDBJ databases">
        <title>Amycolatopsis thailandensis Genome sequencing and assembly.</title>
        <authorList>
            <person name="Kaur N."/>
            <person name="Mayilraj S."/>
        </authorList>
    </citation>
    <scope>NUCLEOTIDE SEQUENCE [LARGE SCALE GENOMIC DNA]</scope>
    <source>
        <strain evidence="1 2">JCM 16380</strain>
    </source>
</reference>
<organism evidence="1 2">
    <name type="scientific">Amycolatopsis thailandensis</name>
    <dbReference type="NCBI Taxonomy" id="589330"/>
    <lineage>
        <taxon>Bacteria</taxon>
        <taxon>Bacillati</taxon>
        <taxon>Actinomycetota</taxon>
        <taxon>Actinomycetes</taxon>
        <taxon>Pseudonocardiales</taxon>
        <taxon>Pseudonocardiaceae</taxon>
        <taxon>Amycolatopsis</taxon>
    </lineage>
</organism>
<evidence type="ECO:0000313" key="2">
    <source>
        <dbReference type="Proteomes" id="UP000215223"/>
    </source>
</evidence>
<dbReference type="RefSeq" id="WP_093935617.1">
    <property type="nucleotide sequence ID" value="NZ_NMQT01000073.1"/>
</dbReference>
<comment type="caution">
    <text evidence="1">The sequence shown here is derived from an EMBL/GenBank/DDBJ whole genome shotgun (WGS) entry which is preliminary data.</text>
</comment>
<protein>
    <submittedName>
        <fullName evidence="1">Uncharacterized protein</fullName>
    </submittedName>
</protein>
<gene>
    <name evidence="1" type="ORF">CFP71_21280</name>
</gene>
<dbReference type="EMBL" id="NMQT01000073">
    <property type="protein sequence ID" value="OXM53747.1"/>
    <property type="molecule type" value="Genomic_DNA"/>
</dbReference>